<reference evidence="1 2" key="1">
    <citation type="journal article" date="2019" name="Genome Biol. Evol.">
        <title>Insights into the evolution of the New World diploid cottons (Gossypium, subgenus Houzingenia) based on genome sequencing.</title>
        <authorList>
            <person name="Grover C.E."/>
            <person name="Arick M.A. 2nd"/>
            <person name="Thrash A."/>
            <person name="Conover J.L."/>
            <person name="Sanders W.S."/>
            <person name="Peterson D.G."/>
            <person name="Frelichowski J.E."/>
            <person name="Scheffler J.A."/>
            <person name="Scheffler B.E."/>
            <person name="Wendel J.F."/>
        </authorList>
    </citation>
    <scope>NUCLEOTIDE SEQUENCE [LARGE SCALE GENOMIC DNA]</scope>
    <source>
        <strain evidence="1">185</strain>
        <tissue evidence="1">Leaf</tissue>
    </source>
</reference>
<dbReference type="Proteomes" id="UP000593577">
    <property type="component" value="Unassembled WGS sequence"/>
</dbReference>
<dbReference type="EMBL" id="JABFAA010263328">
    <property type="protein sequence ID" value="MBA0701423.1"/>
    <property type="molecule type" value="Genomic_DNA"/>
</dbReference>
<sequence>IFGIPLIGVLRSMKWIWYRLFRNILPLFRRYVQDILEVERRFPGTFSQFDRITCKNGESKIKR</sequence>
<gene>
    <name evidence="1" type="ORF">Goari_020682</name>
</gene>
<feature type="non-terminal residue" evidence="1">
    <location>
        <position position="1"/>
    </location>
</feature>
<evidence type="ECO:0000313" key="2">
    <source>
        <dbReference type="Proteomes" id="UP000593577"/>
    </source>
</evidence>
<accession>A0A7J8YPA7</accession>
<evidence type="ECO:0000313" key="1">
    <source>
        <dbReference type="EMBL" id="MBA0701423.1"/>
    </source>
</evidence>
<organism evidence="1 2">
    <name type="scientific">Gossypium aridum</name>
    <name type="common">American cotton</name>
    <name type="synonym">Erioxylum aridum</name>
    <dbReference type="NCBI Taxonomy" id="34290"/>
    <lineage>
        <taxon>Eukaryota</taxon>
        <taxon>Viridiplantae</taxon>
        <taxon>Streptophyta</taxon>
        <taxon>Embryophyta</taxon>
        <taxon>Tracheophyta</taxon>
        <taxon>Spermatophyta</taxon>
        <taxon>Magnoliopsida</taxon>
        <taxon>eudicotyledons</taxon>
        <taxon>Gunneridae</taxon>
        <taxon>Pentapetalae</taxon>
        <taxon>rosids</taxon>
        <taxon>malvids</taxon>
        <taxon>Malvales</taxon>
        <taxon>Malvaceae</taxon>
        <taxon>Malvoideae</taxon>
        <taxon>Gossypium</taxon>
    </lineage>
</organism>
<comment type="caution">
    <text evidence="1">The sequence shown here is derived from an EMBL/GenBank/DDBJ whole genome shotgun (WGS) entry which is preliminary data.</text>
</comment>
<name>A0A7J8YPA7_GOSAI</name>
<protein>
    <submittedName>
        <fullName evidence="1">Uncharacterized protein</fullName>
    </submittedName>
</protein>
<dbReference type="AlphaFoldDB" id="A0A7J8YPA7"/>
<proteinExistence type="predicted"/>
<keyword evidence="2" id="KW-1185">Reference proteome</keyword>